<feature type="region of interest" description="Disordered" evidence="1">
    <location>
        <begin position="1"/>
        <end position="27"/>
    </location>
</feature>
<name>A0A5N6NEW9_9ASTR</name>
<accession>A0A5N6NEW9</accession>
<sequence length="192" mass="21556">MREIENIGENGSRNGVTDCPESKNEEKSLSIGRKGLSRYAEVGLRVLRGTQWLLNISDSRKLRGTRSQNRLSVATKNQDFEAFKQSSEAIRSHESSQGTCFQVLIVVLKPEIQSSLYYQFGDTLLHLYYQYLYHDIKVLILELYLVNPCVAEQKTLIVLSVDTPFTGRIASPLAIKDNGEDALTALATTVIK</sequence>
<evidence type="ECO:0000313" key="2">
    <source>
        <dbReference type="EMBL" id="KAD4586019.1"/>
    </source>
</evidence>
<gene>
    <name evidence="2" type="ORF">E3N88_23620</name>
</gene>
<dbReference type="Proteomes" id="UP000326396">
    <property type="component" value="Linkage Group LG2"/>
</dbReference>
<protein>
    <submittedName>
        <fullName evidence="2">Uncharacterized protein</fullName>
    </submittedName>
</protein>
<keyword evidence="3" id="KW-1185">Reference proteome</keyword>
<proteinExistence type="predicted"/>
<dbReference type="AlphaFoldDB" id="A0A5N6NEW9"/>
<dbReference type="EMBL" id="SZYD01000012">
    <property type="protein sequence ID" value="KAD4586019.1"/>
    <property type="molecule type" value="Genomic_DNA"/>
</dbReference>
<evidence type="ECO:0000313" key="3">
    <source>
        <dbReference type="Proteomes" id="UP000326396"/>
    </source>
</evidence>
<organism evidence="2 3">
    <name type="scientific">Mikania micrantha</name>
    <name type="common">bitter vine</name>
    <dbReference type="NCBI Taxonomy" id="192012"/>
    <lineage>
        <taxon>Eukaryota</taxon>
        <taxon>Viridiplantae</taxon>
        <taxon>Streptophyta</taxon>
        <taxon>Embryophyta</taxon>
        <taxon>Tracheophyta</taxon>
        <taxon>Spermatophyta</taxon>
        <taxon>Magnoliopsida</taxon>
        <taxon>eudicotyledons</taxon>
        <taxon>Gunneridae</taxon>
        <taxon>Pentapetalae</taxon>
        <taxon>asterids</taxon>
        <taxon>campanulids</taxon>
        <taxon>Asterales</taxon>
        <taxon>Asteraceae</taxon>
        <taxon>Asteroideae</taxon>
        <taxon>Heliantheae alliance</taxon>
        <taxon>Eupatorieae</taxon>
        <taxon>Mikania</taxon>
    </lineage>
</organism>
<reference evidence="2 3" key="1">
    <citation type="submission" date="2019-05" db="EMBL/GenBank/DDBJ databases">
        <title>Mikania micrantha, genome provides insights into the molecular mechanism of rapid growth.</title>
        <authorList>
            <person name="Liu B."/>
        </authorList>
    </citation>
    <scope>NUCLEOTIDE SEQUENCE [LARGE SCALE GENOMIC DNA]</scope>
    <source>
        <strain evidence="2">NLD-2019</strain>
        <tissue evidence="2">Leaf</tissue>
    </source>
</reference>
<comment type="caution">
    <text evidence="2">The sequence shown here is derived from an EMBL/GenBank/DDBJ whole genome shotgun (WGS) entry which is preliminary data.</text>
</comment>
<evidence type="ECO:0000256" key="1">
    <source>
        <dbReference type="SAM" id="MobiDB-lite"/>
    </source>
</evidence>